<dbReference type="AlphaFoldDB" id="A0A6A4I2M0"/>
<evidence type="ECO:0000313" key="3">
    <source>
        <dbReference type="Proteomes" id="UP000799118"/>
    </source>
</evidence>
<gene>
    <name evidence="2" type="ORF">BT96DRAFT_405878</name>
</gene>
<feature type="signal peptide" evidence="1">
    <location>
        <begin position="1"/>
        <end position="19"/>
    </location>
</feature>
<organism evidence="2 3">
    <name type="scientific">Gymnopus androsaceus JB14</name>
    <dbReference type="NCBI Taxonomy" id="1447944"/>
    <lineage>
        <taxon>Eukaryota</taxon>
        <taxon>Fungi</taxon>
        <taxon>Dikarya</taxon>
        <taxon>Basidiomycota</taxon>
        <taxon>Agaricomycotina</taxon>
        <taxon>Agaricomycetes</taxon>
        <taxon>Agaricomycetidae</taxon>
        <taxon>Agaricales</taxon>
        <taxon>Marasmiineae</taxon>
        <taxon>Omphalotaceae</taxon>
        <taxon>Gymnopus</taxon>
    </lineage>
</organism>
<evidence type="ECO:0008006" key="4">
    <source>
        <dbReference type="Google" id="ProtNLM"/>
    </source>
</evidence>
<proteinExistence type="predicted"/>
<accession>A0A6A4I2M0</accession>
<name>A0A6A4I2M0_9AGAR</name>
<evidence type="ECO:0000256" key="1">
    <source>
        <dbReference type="SAM" id="SignalP"/>
    </source>
</evidence>
<keyword evidence="1" id="KW-0732">Signal</keyword>
<dbReference type="EMBL" id="ML769414">
    <property type="protein sequence ID" value="KAE9404776.1"/>
    <property type="molecule type" value="Genomic_DNA"/>
</dbReference>
<reference evidence="2" key="1">
    <citation type="journal article" date="2019" name="Environ. Microbiol.">
        <title>Fungal ecological strategies reflected in gene transcription - a case study of two litter decomposers.</title>
        <authorList>
            <person name="Barbi F."/>
            <person name="Kohler A."/>
            <person name="Barry K."/>
            <person name="Baskaran P."/>
            <person name="Daum C."/>
            <person name="Fauchery L."/>
            <person name="Ihrmark K."/>
            <person name="Kuo A."/>
            <person name="LaButti K."/>
            <person name="Lipzen A."/>
            <person name="Morin E."/>
            <person name="Grigoriev I.V."/>
            <person name="Henrissat B."/>
            <person name="Lindahl B."/>
            <person name="Martin F."/>
        </authorList>
    </citation>
    <scope>NUCLEOTIDE SEQUENCE</scope>
    <source>
        <strain evidence="2">JB14</strain>
    </source>
</reference>
<dbReference type="Proteomes" id="UP000799118">
    <property type="component" value="Unassembled WGS sequence"/>
</dbReference>
<feature type="chain" id="PRO_5025502593" description="C2H2-type domain-containing protein" evidence="1">
    <location>
        <begin position="20"/>
        <end position="151"/>
    </location>
</feature>
<keyword evidence="3" id="KW-1185">Reference proteome</keyword>
<protein>
    <recommendedName>
        <fullName evidence="4">C2H2-type domain-containing protein</fullName>
    </recommendedName>
</protein>
<evidence type="ECO:0000313" key="2">
    <source>
        <dbReference type="EMBL" id="KAE9404776.1"/>
    </source>
</evidence>
<sequence>MTSAAFSLFLHCLIIKNLWLNSQPGCQLCCFRCRQLVVYKHLLVLHLLFPKFPVYIMILCWSSDPLRFSRSGVRHSDCQTLKCFSRPGDRDLLNCLSVLAVFRTSVEMRRKPKSQLETFLKEILDSDFKQHHRLLSLSLFLYLAKPFYSNL</sequence>